<sequence length="140" mass="16349">MIRETSAGAVLLCNTSGKNEFLLLNYPQGHWDFVKGKMEVGETPDKTVRREMREETGISNFKLIKGFEEYVEYNFRFKNEVVHKKVIFFLAKTDMKKISLSHEHNDYLWLGYNDALKKITFENAKNILTKANKFLLDTCS</sequence>
<organism evidence="7">
    <name type="scientific">uncultured marine thaumarchaeote AD1000_69_E02</name>
    <dbReference type="NCBI Taxonomy" id="1455932"/>
    <lineage>
        <taxon>Archaea</taxon>
        <taxon>Nitrososphaerota</taxon>
        <taxon>environmental samples</taxon>
    </lineage>
</organism>
<dbReference type="InterPro" id="IPR015797">
    <property type="entry name" value="NUDIX_hydrolase-like_dom_sf"/>
</dbReference>
<dbReference type="GO" id="GO:0004081">
    <property type="term" value="F:bis(5'-nucleosyl)-tetraphosphatase (asymmetrical) activity"/>
    <property type="evidence" value="ECO:0007669"/>
    <property type="project" value="TreeGrafter"/>
</dbReference>
<dbReference type="AlphaFoldDB" id="A0A075FWT0"/>
<evidence type="ECO:0000259" key="6">
    <source>
        <dbReference type="PROSITE" id="PS51462"/>
    </source>
</evidence>
<dbReference type="PANTHER" id="PTHR21340:SF0">
    <property type="entry name" value="BIS(5'-NUCLEOSYL)-TETRAPHOSPHATASE [ASYMMETRICAL]"/>
    <property type="match status" value="1"/>
</dbReference>
<keyword evidence="4 7" id="KW-0378">Hydrolase</keyword>
<dbReference type="InterPro" id="IPR000086">
    <property type="entry name" value="NUDIX_hydrolase_dom"/>
</dbReference>
<dbReference type="InterPro" id="IPR051325">
    <property type="entry name" value="Nudix_hydrolase_domain"/>
</dbReference>
<evidence type="ECO:0000256" key="3">
    <source>
        <dbReference type="ARBA" id="ARBA00022741"/>
    </source>
</evidence>
<protein>
    <recommendedName>
        <fullName evidence="2">Bis(5'-nucleosyl)-tetraphosphatase [asymmetrical]</fullName>
    </recommendedName>
    <alternativeName>
        <fullName evidence="5">Diadenosine 5',5'''-P1,P4-tetraphosphate asymmetrical hydrolase</fullName>
    </alternativeName>
</protein>
<dbReference type="PROSITE" id="PS51462">
    <property type="entry name" value="NUDIX"/>
    <property type="match status" value="1"/>
</dbReference>
<dbReference type="CDD" id="cd03428">
    <property type="entry name" value="NUDIX_Ap4A_Nudt2"/>
    <property type="match status" value="1"/>
</dbReference>
<dbReference type="GO" id="GO:0006167">
    <property type="term" value="P:AMP biosynthetic process"/>
    <property type="evidence" value="ECO:0007669"/>
    <property type="project" value="TreeGrafter"/>
</dbReference>
<evidence type="ECO:0000256" key="4">
    <source>
        <dbReference type="ARBA" id="ARBA00022801"/>
    </source>
</evidence>
<dbReference type="SUPFAM" id="SSF55811">
    <property type="entry name" value="Nudix"/>
    <property type="match status" value="1"/>
</dbReference>
<dbReference type="InterPro" id="IPR003565">
    <property type="entry name" value="Tetra_PHTase"/>
</dbReference>
<dbReference type="Pfam" id="PF00293">
    <property type="entry name" value="NUDIX"/>
    <property type="match status" value="1"/>
</dbReference>
<feature type="domain" description="Nudix hydrolase" evidence="6">
    <location>
        <begin position="3"/>
        <end position="134"/>
    </location>
</feature>
<dbReference type="InterPro" id="IPR020476">
    <property type="entry name" value="Nudix_hydrolase"/>
</dbReference>
<comment type="similarity">
    <text evidence="1">Belongs to the Nudix hydrolase family.</text>
</comment>
<accession>A0A075FWT0</accession>
<dbReference type="PANTHER" id="PTHR21340">
    <property type="entry name" value="DIADENOSINE 5,5-P1,P4-TETRAPHOSPHATE PYROPHOSPHOHYDROLASE MUTT"/>
    <property type="match status" value="1"/>
</dbReference>
<name>A0A075FWT0_9ARCH</name>
<evidence type="ECO:0000256" key="5">
    <source>
        <dbReference type="ARBA" id="ARBA00032644"/>
    </source>
</evidence>
<proteinExistence type="inferred from homology"/>
<dbReference type="GO" id="GO:0000166">
    <property type="term" value="F:nucleotide binding"/>
    <property type="evidence" value="ECO:0007669"/>
    <property type="project" value="UniProtKB-KW"/>
</dbReference>
<dbReference type="InterPro" id="IPR020084">
    <property type="entry name" value="NUDIX_hydrolase_CS"/>
</dbReference>
<reference evidence="7" key="1">
    <citation type="journal article" date="2014" name="Genome Biol. Evol.">
        <title>Pangenome evidence for extensive interdomain horizontal transfer affecting lineage core and shell genes in uncultured planktonic thaumarchaeota and euryarchaeota.</title>
        <authorList>
            <person name="Deschamps P."/>
            <person name="Zivanovic Y."/>
            <person name="Moreira D."/>
            <person name="Rodriguez-Valera F."/>
            <person name="Lopez-Garcia P."/>
        </authorList>
    </citation>
    <scope>NUCLEOTIDE SEQUENCE</scope>
</reference>
<dbReference type="Gene3D" id="3.90.79.10">
    <property type="entry name" value="Nucleoside Triphosphate Pyrophosphohydrolase"/>
    <property type="match status" value="1"/>
</dbReference>
<dbReference type="EMBL" id="KF900458">
    <property type="protein sequence ID" value="AIE95714.1"/>
    <property type="molecule type" value="Genomic_DNA"/>
</dbReference>
<dbReference type="PRINTS" id="PR00502">
    <property type="entry name" value="NUDIXFAMILY"/>
</dbReference>
<dbReference type="GO" id="GO:0006754">
    <property type="term" value="P:ATP biosynthetic process"/>
    <property type="evidence" value="ECO:0007669"/>
    <property type="project" value="TreeGrafter"/>
</dbReference>
<evidence type="ECO:0000256" key="2">
    <source>
        <dbReference type="ARBA" id="ARBA00018911"/>
    </source>
</evidence>
<evidence type="ECO:0000256" key="1">
    <source>
        <dbReference type="ARBA" id="ARBA00005582"/>
    </source>
</evidence>
<evidence type="ECO:0000313" key="7">
    <source>
        <dbReference type="EMBL" id="AIE95714.1"/>
    </source>
</evidence>
<keyword evidence="3" id="KW-0547">Nucleotide-binding</keyword>
<dbReference type="PROSITE" id="PS00893">
    <property type="entry name" value="NUDIX_BOX"/>
    <property type="match status" value="1"/>
</dbReference>